<keyword evidence="2" id="KW-0378">Hydrolase</keyword>
<evidence type="ECO:0000256" key="1">
    <source>
        <dbReference type="SAM" id="MobiDB-lite"/>
    </source>
</evidence>
<protein>
    <submittedName>
        <fullName evidence="2">Glycoside hydrolase family 1</fullName>
    </submittedName>
</protein>
<dbReference type="InterPro" id="IPR051923">
    <property type="entry name" value="Glycosyl_Hydrolase_39"/>
</dbReference>
<dbReference type="SUPFAM" id="SSF51445">
    <property type="entry name" value="(Trans)glycosidases"/>
    <property type="match status" value="1"/>
</dbReference>
<dbReference type="OrthoDB" id="9803892at2"/>
<dbReference type="InterPro" id="IPR001360">
    <property type="entry name" value="Glyco_hydro_1"/>
</dbReference>
<proteinExistence type="predicted"/>
<dbReference type="Pfam" id="PF00232">
    <property type="entry name" value="Glyco_hydro_1"/>
    <property type="match status" value="1"/>
</dbReference>
<dbReference type="GO" id="GO:0005975">
    <property type="term" value="P:carbohydrate metabolic process"/>
    <property type="evidence" value="ECO:0007669"/>
    <property type="project" value="InterPro"/>
</dbReference>
<dbReference type="KEGG" id="moc:BB934_00055"/>
<evidence type="ECO:0000313" key="2">
    <source>
        <dbReference type="EMBL" id="ANY76808.1"/>
    </source>
</evidence>
<name>A0A1B2EA05_9HYPH</name>
<gene>
    <name evidence="2" type="ORF">BB934_00055</name>
</gene>
<dbReference type="RefSeq" id="WP_099507734.1">
    <property type="nucleotide sequence ID" value="NZ_CP016616.1"/>
</dbReference>
<dbReference type="EMBL" id="CP016616">
    <property type="protein sequence ID" value="ANY76808.1"/>
    <property type="molecule type" value="Genomic_DNA"/>
</dbReference>
<dbReference type="GO" id="GO:0004553">
    <property type="term" value="F:hydrolase activity, hydrolyzing O-glycosyl compounds"/>
    <property type="evidence" value="ECO:0007669"/>
    <property type="project" value="InterPro"/>
</dbReference>
<accession>A0A1B2EA05</accession>
<reference evidence="2" key="1">
    <citation type="submission" date="2016-07" db="EMBL/GenBank/DDBJ databases">
        <title>Microvirga ossetica sp. nov. a new species of rhizobia isolated from root nodules of the legume species Vicia alpestris Steven originated from North Ossetia region in the Caucasus.</title>
        <authorList>
            <person name="Safronova V.I."/>
            <person name="Kuznetsova I.G."/>
            <person name="Sazanova A.L."/>
            <person name="Belimov A."/>
            <person name="Andronov E."/>
            <person name="Osledkin Y.S."/>
            <person name="Onishchuk O.P."/>
            <person name="Kurchak O.N."/>
            <person name="Shaposhnikov A.I."/>
            <person name="Willems A."/>
            <person name="Tikhonovich I.A."/>
        </authorList>
    </citation>
    <scope>NUCLEOTIDE SEQUENCE [LARGE SCALE GENOMIC DNA]</scope>
    <source>
        <strain evidence="2">V5/3M</strain>
    </source>
</reference>
<organism evidence="2">
    <name type="scientific">Microvirga ossetica</name>
    <dbReference type="NCBI Taxonomy" id="1882682"/>
    <lineage>
        <taxon>Bacteria</taxon>
        <taxon>Pseudomonadati</taxon>
        <taxon>Pseudomonadota</taxon>
        <taxon>Alphaproteobacteria</taxon>
        <taxon>Hyphomicrobiales</taxon>
        <taxon>Methylobacteriaceae</taxon>
        <taxon>Microvirga</taxon>
    </lineage>
</organism>
<dbReference type="PANTHER" id="PTHR12631:SF10">
    <property type="entry name" value="BETA-XYLOSIDASE-LIKE PROTEIN-RELATED"/>
    <property type="match status" value="1"/>
</dbReference>
<sequence length="443" mass="51977">MFTTFMFATGIENSIPTINNGRTRIDEMEKCGHYTHWRTDFDLLDELDIQVLRYGPPLHKTFIGPGRYDWSFADMTFAEIERRNIVPIVDLCHFGVPDWIGNFQNPDFPDLFGAYAEDFARRFPWVQLYTPVNEMFICAQFSAAYGWWNEQMTTDQSFVTALKHIVKANVLAMERILKVRPDALFIQSESSEYFHADNPAAIKPAEIMNARRFLSLDLNYGRRLDSEMYEFLIDNGMSRDEYHFFLSRSSLRHHCIMGNDYYVTNEHRVQADGNTRAAGDIFGYDEITRQYYERYRLPVMHTETNLMEGPNGDEAVNWLWKQWANVLRVRNTGVPIVGFTWYSLTDQMDWDTALREENNRVTPVGLYDLDRNIRPVGRCYKQLIKDWCDVLPAQSVCLTVPVVRPQDHDQASVLRHQERLRKMRRKETKEDDEPVPTAQGVRR</sequence>
<dbReference type="InterPro" id="IPR017853">
    <property type="entry name" value="GH"/>
</dbReference>
<dbReference type="AlphaFoldDB" id="A0A1B2EA05"/>
<feature type="region of interest" description="Disordered" evidence="1">
    <location>
        <begin position="422"/>
        <end position="443"/>
    </location>
</feature>
<dbReference type="Gene3D" id="3.20.20.80">
    <property type="entry name" value="Glycosidases"/>
    <property type="match status" value="1"/>
</dbReference>
<dbReference type="PANTHER" id="PTHR12631">
    <property type="entry name" value="ALPHA-L-IDURONIDASE"/>
    <property type="match status" value="1"/>
</dbReference>